<dbReference type="Proteomes" id="UP000662857">
    <property type="component" value="Chromosome"/>
</dbReference>
<dbReference type="EMBL" id="CP070499">
    <property type="protein sequence ID" value="QSB12599.1"/>
    <property type="molecule type" value="Genomic_DNA"/>
</dbReference>
<reference evidence="4" key="1">
    <citation type="submission" date="2021-02" db="EMBL/GenBank/DDBJ databases">
        <title>Natrosporangium hydrolyticum gen. nov., sp. nov, a haloalkaliphilic actinobacterium from a soda solonchak soil.</title>
        <authorList>
            <person name="Sorokin D.Y."/>
            <person name="Khijniak T.V."/>
            <person name="Zakharycheva A.P."/>
            <person name="Boueva O.V."/>
            <person name="Ariskina E.V."/>
            <person name="Hahnke R.L."/>
            <person name="Bunk B."/>
            <person name="Sproer C."/>
            <person name="Schumann P."/>
            <person name="Evtushenko L.I."/>
            <person name="Kublanov I.V."/>
        </authorList>
    </citation>
    <scope>NUCLEOTIDE SEQUENCE</scope>
    <source>
        <strain evidence="4">DSM 106523</strain>
    </source>
</reference>
<dbReference type="PANTHER" id="PTHR37313:SF1">
    <property type="entry name" value="UPF0749 PROTEIN RV1823"/>
    <property type="match status" value="1"/>
</dbReference>
<organism evidence="4 5">
    <name type="scientific">Natronosporangium hydrolyticum</name>
    <dbReference type="NCBI Taxonomy" id="2811111"/>
    <lineage>
        <taxon>Bacteria</taxon>
        <taxon>Bacillati</taxon>
        <taxon>Actinomycetota</taxon>
        <taxon>Actinomycetes</taxon>
        <taxon>Micromonosporales</taxon>
        <taxon>Micromonosporaceae</taxon>
        <taxon>Natronosporangium</taxon>
    </lineage>
</organism>
<keyword evidence="5" id="KW-1185">Reference proteome</keyword>
<evidence type="ECO:0000313" key="4">
    <source>
        <dbReference type="EMBL" id="QSB12599.1"/>
    </source>
</evidence>
<sequence length="280" mass="30022">MTEPRNPYRPLSPDFLTELFREPLDSGYAEAAARRAAGGSRPPGRRGGRLITVLTLAVVGALLAVAYQQVVAEQPSRAQVRADLETQIRDRQDETQVLQDRADTLRDEVAALRDQQLGDPAAVRTLRELEAVAGLGRVHGDGVVVRVDDGPASVDPQTGEQVVDPQARILYRDLQDLANALWAAGAEGVAINGRRLTATSTIRSASGAILIDRTPVAGPYEVVAVGPDDLGDRFAATQAAALMELLVQEFGIEYEVRSDSDLTLPAAAEPQLRFATVLDP</sequence>
<protein>
    <submittedName>
        <fullName evidence="4">DUF881 domain-containing protein</fullName>
    </submittedName>
</protein>
<dbReference type="RefSeq" id="WP_239674638.1">
    <property type="nucleotide sequence ID" value="NZ_CP070499.1"/>
</dbReference>
<dbReference type="AlphaFoldDB" id="A0A895YB94"/>
<dbReference type="InterPro" id="IPR010273">
    <property type="entry name" value="DUF881"/>
</dbReference>
<comment type="similarity">
    <text evidence="1">Belongs to the UPF0749 family.</text>
</comment>
<dbReference type="PANTHER" id="PTHR37313">
    <property type="entry name" value="UPF0749 PROTEIN RV1825"/>
    <property type="match status" value="1"/>
</dbReference>
<evidence type="ECO:0000256" key="3">
    <source>
        <dbReference type="SAM" id="Phobius"/>
    </source>
</evidence>
<evidence type="ECO:0000256" key="2">
    <source>
        <dbReference type="SAM" id="Coils"/>
    </source>
</evidence>
<feature type="coiled-coil region" evidence="2">
    <location>
        <begin position="81"/>
        <end position="115"/>
    </location>
</feature>
<keyword evidence="3" id="KW-1133">Transmembrane helix</keyword>
<dbReference type="GO" id="GO:0005886">
    <property type="term" value="C:plasma membrane"/>
    <property type="evidence" value="ECO:0007669"/>
    <property type="project" value="TreeGrafter"/>
</dbReference>
<dbReference type="KEGG" id="nhy:JQS43_12840"/>
<feature type="transmembrane region" description="Helical" evidence="3">
    <location>
        <begin position="50"/>
        <end position="67"/>
    </location>
</feature>
<accession>A0A895YB94</accession>
<dbReference type="Pfam" id="PF05949">
    <property type="entry name" value="DUF881"/>
    <property type="match status" value="1"/>
</dbReference>
<gene>
    <name evidence="4" type="ORF">JQS43_12840</name>
</gene>
<keyword evidence="3" id="KW-0472">Membrane</keyword>
<keyword evidence="2" id="KW-0175">Coiled coil</keyword>
<keyword evidence="3" id="KW-0812">Transmembrane</keyword>
<dbReference type="Gene3D" id="3.30.70.1880">
    <property type="entry name" value="Protein of unknown function DUF881"/>
    <property type="match status" value="1"/>
</dbReference>
<evidence type="ECO:0000313" key="5">
    <source>
        <dbReference type="Proteomes" id="UP000662857"/>
    </source>
</evidence>
<evidence type="ECO:0000256" key="1">
    <source>
        <dbReference type="ARBA" id="ARBA00009108"/>
    </source>
</evidence>
<proteinExistence type="inferred from homology"/>
<name>A0A895YB94_9ACTN</name>